<evidence type="ECO:0000313" key="2">
    <source>
        <dbReference type="EMBL" id="KAI3957957.1"/>
    </source>
</evidence>
<gene>
    <name evidence="2" type="ORF">MKW98_020599</name>
</gene>
<dbReference type="AlphaFoldDB" id="A0AAD4TI13"/>
<organism evidence="2 3">
    <name type="scientific">Papaver atlanticum</name>
    <dbReference type="NCBI Taxonomy" id="357466"/>
    <lineage>
        <taxon>Eukaryota</taxon>
        <taxon>Viridiplantae</taxon>
        <taxon>Streptophyta</taxon>
        <taxon>Embryophyta</taxon>
        <taxon>Tracheophyta</taxon>
        <taxon>Spermatophyta</taxon>
        <taxon>Magnoliopsida</taxon>
        <taxon>Ranunculales</taxon>
        <taxon>Papaveraceae</taxon>
        <taxon>Papaveroideae</taxon>
        <taxon>Papaver</taxon>
    </lineage>
</organism>
<protein>
    <submittedName>
        <fullName evidence="2">Uncharacterized protein</fullName>
    </submittedName>
</protein>
<dbReference type="EMBL" id="JAJJMB010001184">
    <property type="protein sequence ID" value="KAI3957957.1"/>
    <property type="molecule type" value="Genomic_DNA"/>
</dbReference>
<feature type="chain" id="PRO_5042224798" evidence="1">
    <location>
        <begin position="17"/>
        <end position="53"/>
    </location>
</feature>
<feature type="non-terminal residue" evidence="2">
    <location>
        <position position="53"/>
    </location>
</feature>
<evidence type="ECO:0000313" key="3">
    <source>
        <dbReference type="Proteomes" id="UP001202328"/>
    </source>
</evidence>
<keyword evidence="3" id="KW-1185">Reference proteome</keyword>
<name>A0AAD4TI13_9MAGN</name>
<dbReference type="Proteomes" id="UP001202328">
    <property type="component" value="Unassembled WGS sequence"/>
</dbReference>
<feature type="signal peptide" evidence="1">
    <location>
        <begin position="1"/>
        <end position="16"/>
    </location>
</feature>
<sequence length="53" mass="6021">VSLIVCYLCFSKGLLTISITLILEFPDQVEVRGVAQDTKDNNRIDHNNRRQSS</sequence>
<proteinExistence type="predicted"/>
<comment type="caution">
    <text evidence="2">The sequence shown here is derived from an EMBL/GenBank/DDBJ whole genome shotgun (WGS) entry which is preliminary data.</text>
</comment>
<reference evidence="2" key="1">
    <citation type="submission" date="2022-04" db="EMBL/GenBank/DDBJ databases">
        <title>A functionally conserved STORR gene fusion in Papaver species that diverged 16.8 million years ago.</title>
        <authorList>
            <person name="Catania T."/>
        </authorList>
    </citation>
    <scope>NUCLEOTIDE SEQUENCE</scope>
    <source>
        <strain evidence="2">S-188037</strain>
    </source>
</reference>
<keyword evidence="1" id="KW-0732">Signal</keyword>
<accession>A0AAD4TI13</accession>
<evidence type="ECO:0000256" key="1">
    <source>
        <dbReference type="SAM" id="SignalP"/>
    </source>
</evidence>